<dbReference type="Proteomes" id="UP000583929">
    <property type="component" value="Unassembled WGS sequence"/>
</dbReference>
<keyword evidence="4" id="KW-1185">Reference proteome</keyword>
<evidence type="ECO:0000313" key="4">
    <source>
        <dbReference type="Proteomes" id="UP000583929"/>
    </source>
</evidence>
<gene>
    <name evidence="2" type="ORF">F8388_007477</name>
    <name evidence="1" type="ORF">G4B88_008796</name>
</gene>
<evidence type="ECO:0000313" key="1">
    <source>
        <dbReference type="EMBL" id="KAF4352627.1"/>
    </source>
</evidence>
<protein>
    <submittedName>
        <fullName evidence="1">Uncharacterized protein</fullName>
    </submittedName>
</protein>
<reference evidence="3 4" key="1">
    <citation type="journal article" date="2020" name="bioRxiv">
        <title>Sequence and annotation of 42 cannabis genomes reveals extensive copy number variation in cannabinoid synthesis and pathogen resistance genes.</title>
        <authorList>
            <person name="Mckernan K.J."/>
            <person name="Helbert Y."/>
            <person name="Kane L.T."/>
            <person name="Ebling H."/>
            <person name="Zhang L."/>
            <person name="Liu B."/>
            <person name="Eaton Z."/>
            <person name="Mclaughlin S."/>
            <person name="Kingan S."/>
            <person name="Baybayan P."/>
            <person name="Concepcion G."/>
            <person name="Jordan M."/>
            <person name="Riva A."/>
            <person name="Barbazuk W."/>
            <person name="Harkins T."/>
        </authorList>
    </citation>
    <scope>NUCLEOTIDE SEQUENCE [LARGE SCALE GENOMIC DNA]</scope>
    <source>
        <strain evidence="3 4">cv. Jamaican Lion 4</strain>
        <strain evidence="1">Father</strain>
        <strain evidence="2">Mother</strain>
        <tissue evidence="1">Leaf</tissue>
    </source>
</reference>
<evidence type="ECO:0000313" key="3">
    <source>
        <dbReference type="Proteomes" id="UP000525078"/>
    </source>
</evidence>
<name>A0A7J6E2H8_CANSA</name>
<proteinExistence type="predicted"/>
<dbReference type="AlphaFoldDB" id="A0A7J6E2H8"/>
<evidence type="ECO:0000313" key="2">
    <source>
        <dbReference type="EMBL" id="KAF4365644.1"/>
    </source>
</evidence>
<dbReference type="EMBL" id="JAATIP010000158">
    <property type="protein sequence ID" value="KAF4365644.1"/>
    <property type="molecule type" value="Genomic_DNA"/>
</dbReference>
<accession>A0A7J6E2H8</accession>
<dbReference type="EMBL" id="JAATIQ010000524">
    <property type="protein sequence ID" value="KAF4352627.1"/>
    <property type="molecule type" value="Genomic_DNA"/>
</dbReference>
<organism evidence="1 4">
    <name type="scientific">Cannabis sativa</name>
    <name type="common">Hemp</name>
    <name type="synonym">Marijuana</name>
    <dbReference type="NCBI Taxonomy" id="3483"/>
    <lineage>
        <taxon>Eukaryota</taxon>
        <taxon>Viridiplantae</taxon>
        <taxon>Streptophyta</taxon>
        <taxon>Embryophyta</taxon>
        <taxon>Tracheophyta</taxon>
        <taxon>Spermatophyta</taxon>
        <taxon>Magnoliopsida</taxon>
        <taxon>eudicotyledons</taxon>
        <taxon>Gunneridae</taxon>
        <taxon>Pentapetalae</taxon>
        <taxon>rosids</taxon>
        <taxon>fabids</taxon>
        <taxon>Rosales</taxon>
        <taxon>Cannabaceae</taxon>
        <taxon>Cannabis</taxon>
    </lineage>
</organism>
<comment type="caution">
    <text evidence="1">The sequence shown here is derived from an EMBL/GenBank/DDBJ whole genome shotgun (WGS) entry which is preliminary data.</text>
</comment>
<dbReference type="Proteomes" id="UP000525078">
    <property type="component" value="Unassembled WGS sequence"/>
</dbReference>
<sequence length="138" mass="15746">MDMLAEISQLIGMEVMVEAGLRRERKGLELDDFEEDEGFTAIPHLEKKMGNSDAREPLIEVERDEVNKGQWWNRVLETEEAKQQVLFSLSMIITNGFYYLIPLISVMFAGHLGQLHLAGATLANSWATVYDIPKQYTI</sequence>